<reference evidence="2" key="1">
    <citation type="submission" date="2017-12" db="EMBL/GenBank/DDBJ databases">
        <title>High-resolution comparative analysis of great ape genomes.</title>
        <authorList>
            <person name="Pollen A."/>
            <person name="Hastie A."/>
            <person name="Hormozdiari F."/>
            <person name="Dougherty M."/>
            <person name="Liu R."/>
            <person name="Chaisson M."/>
            <person name="Hoppe E."/>
            <person name="Hill C."/>
            <person name="Pang A."/>
            <person name="Hillier L."/>
            <person name="Baker C."/>
            <person name="Armstrong J."/>
            <person name="Shendure J."/>
            <person name="Paten B."/>
            <person name="Wilson R."/>
            <person name="Chao H."/>
            <person name="Schneider V."/>
            <person name="Ventura M."/>
            <person name="Kronenberg Z."/>
            <person name="Murali S."/>
            <person name="Gordon D."/>
            <person name="Cantsilieris S."/>
            <person name="Munson K."/>
            <person name="Nelson B."/>
            <person name="Raja A."/>
            <person name="Underwood J."/>
            <person name="Diekhans M."/>
            <person name="Fiddes I."/>
            <person name="Haussler D."/>
            <person name="Eichler E."/>
        </authorList>
    </citation>
    <scope>NUCLEOTIDE SEQUENCE [LARGE SCALE GENOMIC DNA]</scope>
    <source>
        <strain evidence="2">Susie</strain>
    </source>
</reference>
<sequence>MLLTQSLFGGLFTQTRMKFGAVTQIRGPPLGDQSPSSCSLLHEKDPPTTSGPQTNQAKTHLTNFKSVLGGCAWQVERRKLHLCLILRCLHGRNHVAAQTRD</sequence>
<gene>
    <name evidence="2" type="ORF">CR201_G0009415</name>
</gene>
<feature type="compositionally biased region" description="Polar residues" evidence="1">
    <location>
        <begin position="47"/>
        <end position="56"/>
    </location>
</feature>
<proteinExistence type="predicted"/>
<organism evidence="2">
    <name type="scientific">Pongo abelii</name>
    <name type="common">Sumatran orangutan</name>
    <name type="synonym">Pongo pygmaeus abelii</name>
    <dbReference type="NCBI Taxonomy" id="9601"/>
    <lineage>
        <taxon>Eukaryota</taxon>
        <taxon>Metazoa</taxon>
        <taxon>Chordata</taxon>
        <taxon>Craniata</taxon>
        <taxon>Vertebrata</taxon>
        <taxon>Euteleostomi</taxon>
        <taxon>Mammalia</taxon>
        <taxon>Eutheria</taxon>
        <taxon>Euarchontoglires</taxon>
        <taxon>Primates</taxon>
        <taxon>Haplorrhini</taxon>
        <taxon>Catarrhini</taxon>
        <taxon>Hominidae</taxon>
        <taxon>Pongo</taxon>
    </lineage>
</organism>
<name>A0A2J8WN63_PONAB</name>
<feature type="region of interest" description="Disordered" evidence="1">
    <location>
        <begin position="24"/>
        <end position="56"/>
    </location>
</feature>
<protein>
    <submittedName>
        <fullName evidence="2">Uncharacterized protein</fullName>
    </submittedName>
</protein>
<dbReference type="AlphaFoldDB" id="A0A2J8WN63"/>
<dbReference type="EMBL" id="NDHI03003384">
    <property type="protein sequence ID" value="PNJ71211.1"/>
    <property type="molecule type" value="Genomic_DNA"/>
</dbReference>
<accession>A0A2J8WN63</accession>
<evidence type="ECO:0000313" key="2">
    <source>
        <dbReference type="EMBL" id="PNJ71211.1"/>
    </source>
</evidence>
<evidence type="ECO:0000256" key="1">
    <source>
        <dbReference type="SAM" id="MobiDB-lite"/>
    </source>
</evidence>
<comment type="caution">
    <text evidence="2">The sequence shown here is derived from an EMBL/GenBank/DDBJ whole genome shotgun (WGS) entry which is preliminary data.</text>
</comment>